<accession>A0A0M2NJ25</accession>
<dbReference type="OrthoDB" id="9791490at2"/>
<dbReference type="InterPro" id="IPR012349">
    <property type="entry name" value="Split_barrel_FMN-bd"/>
</dbReference>
<dbReference type="PATRIC" id="fig|270498.16.peg.2884"/>
<dbReference type="Gene3D" id="2.30.110.10">
    <property type="entry name" value="Electron Transport, Fmn-binding Protein, Chain A"/>
    <property type="match status" value="1"/>
</dbReference>
<dbReference type="PANTHER" id="PTHR43567">
    <property type="entry name" value="FLAVOREDOXIN-RELATED-RELATED"/>
    <property type="match status" value="1"/>
</dbReference>
<dbReference type="STRING" id="270498.CHK_0276"/>
<dbReference type="SUPFAM" id="SSF50475">
    <property type="entry name" value="FMN-binding split barrel"/>
    <property type="match status" value="1"/>
</dbReference>
<dbReference type="InterPro" id="IPR052174">
    <property type="entry name" value="Flavoredoxin"/>
</dbReference>
<keyword evidence="4" id="KW-1185">Reference proteome</keyword>
<organism evidence="3 4">
    <name type="scientific">Christensenella hongkongensis</name>
    <dbReference type="NCBI Taxonomy" id="270498"/>
    <lineage>
        <taxon>Bacteria</taxon>
        <taxon>Bacillati</taxon>
        <taxon>Bacillota</taxon>
        <taxon>Clostridia</taxon>
        <taxon>Christensenellales</taxon>
        <taxon>Christensenellaceae</taxon>
        <taxon>Christensenella</taxon>
    </lineage>
</organism>
<dbReference type="RefSeq" id="WP_046442191.1">
    <property type="nucleotide sequence ID" value="NZ_CAUERS010000098.1"/>
</dbReference>
<dbReference type="InterPro" id="IPR002563">
    <property type="entry name" value="Flavin_Rdtase-like_dom"/>
</dbReference>
<comment type="caution">
    <text evidence="3">The sequence shown here is derived from an EMBL/GenBank/DDBJ whole genome shotgun (WGS) entry which is preliminary data.</text>
</comment>
<evidence type="ECO:0000256" key="1">
    <source>
        <dbReference type="ARBA" id="ARBA00038054"/>
    </source>
</evidence>
<dbReference type="EMBL" id="LAYJ01000033">
    <property type="protein sequence ID" value="KKI52168.1"/>
    <property type="molecule type" value="Genomic_DNA"/>
</dbReference>
<sequence length="168" mass="19549">MAEWKKIEADQFNESPFRMIGKEWMLVTAEKDGKVNAMTASWGGMGVMWGKNVAFVVIRPTRYTKEFIDASETFSLAFLPEKYRKQLSYFGTVSGRDEDKIQKVQFSVSHEGATPYFDEADTVMICKKLYAQKYDPACFIEQGIDEKWYPEKDYHTLYICEIETILKK</sequence>
<gene>
    <name evidence="3" type="ORF">CHK_0276</name>
</gene>
<reference evidence="3 4" key="1">
    <citation type="submission" date="2015-04" db="EMBL/GenBank/DDBJ databases">
        <title>Draft genome sequence of bacteremic isolate Catabacter hongkongensis type strain HKU16T.</title>
        <authorList>
            <person name="Lau S.K."/>
            <person name="Teng J.L."/>
            <person name="Huang Y."/>
            <person name="Curreem S.O."/>
            <person name="Tsui S.K."/>
            <person name="Woo P.C."/>
        </authorList>
    </citation>
    <scope>NUCLEOTIDE SEQUENCE [LARGE SCALE GENOMIC DNA]</scope>
    <source>
        <strain evidence="3 4">HKU16</strain>
    </source>
</reference>
<dbReference type="GO" id="GO:0010181">
    <property type="term" value="F:FMN binding"/>
    <property type="evidence" value="ECO:0007669"/>
    <property type="project" value="InterPro"/>
</dbReference>
<dbReference type="Proteomes" id="UP000034076">
    <property type="component" value="Unassembled WGS sequence"/>
</dbReference>
<feature type="domain" description="Flavin reductase like" evidence="2">
    <location>
        <begin position="23"/>
        <end position="163"/>
    </location>
</feature>
<name>A0A0M2NJ25_9FIRM</name>
<dbReference type="AlphaFoldDB" id="A0A0M2NJ25"/>
<evidence type="ECO:0000259" key="2">
    <source>
        <dbReference type="Pfam" id="PF01613"/>
    </source>
</evidence>
<protein>
    <recommendedName>
        <fullName evidence="2">Flavin reductase like domain-containing protein</fullName>
    </recommendedName>
</protein>
<proteinExistence type="inferred from homology"/>
<comment type="similarity">
    <text evidence="1">Belongs to the flavoredoxin family.</text>
</comment>
<dbReference type="GO" id="GO:0016646">
    <property type="term" value="F:oxidoreductase activity, acting on the CH-NH group of donors, NAD or NADP as acceptor"/>
    <property type="evidence" value="ECO:0007669"/>
    <property type="project" value="UniProtKB-ARBA"/>
</dbReference>
<evidence type="ECO:0000313" key="3">
    <source>
        <dbReference type="EMBL" id="KKI52168.1"/>
    </source>
</evidence>
<dbReference type="Pfam" id="PF01613">
    <property type="entry name" value="Flavin_Reduct"/>
    <property type="match status" value="1"/>
</dbReference>
<evidence type="ECO:0000313" key="4">
    <source>
        <dbReference type="Proteomes" id="UP000034076"/>
    </source>
</evidence>
<dbReference type="PANTHER" id="PTHR43567:SF5">
    <property type="entry name" value="HYPOTHETICAL CYTOSOLIC PROTEIN"/>
    <property type="match status" value="1"/>
</dbReference>